<dbReference type="InterPro" id="IPR002110">
    <property type="entry name" value="Ankyrin_rpt"/>
</dbReference>
<dbReference type="InterPro" id="IPR050889">
    <property type="entry name" value="Dendritic_Spine_Reg/Scaffold"/>
</dbReference>
<dbReference type="PROSITE" id="PS50088">
    <property type="entry name" value="ANK_REPEAT"/>
    <property type="match status" value="4"/>
</dbReference>
<evidence type="ECO:0000313" key="4">
    <source>
        <dbReference type="EMBL" id="KAJ9595421.1"/>
    </source>
</evidence>
<name>A0AAD8EMC0_DIPPU</name>
<evidence type="ECO:0000256" key="1">
    <source>
        <dbReference type="ARBA" id="ARBA00022737"/>
    </source>
</evidence>
<sequence>MKTSDIRIYLVLLLRCQVQAIQRKLHSRVLPAYDQDWNYVRLINKNEFYLNAVDSDGKSLPMMAAESGQWDMVHRLREKGADINLRDNLQRSVLHIASFHRRWDDIKMLITNGSNINAVDRLGRSATIIAVSYKEWDIVQWLIEQGADLNSRDGYGRSILLLAASQNNWRFVKWLLSKGADPKIADQSRRTLLHLAAMADNLDVVQILVEEFHVDFNEEDRAGNTAINMAAISNDPTSSVYKYLVYKRDKVTEKFRRVKLVFTNAEFFRLSFYIIEEIKSKELIDTLYNLTYDVDDQIKGLNEDLVALDDYKEDLEDFYKKKTIALGVGIAGAVVGAVANICVPGAAAVGAAVSTAAGIASATFSRPDFPKLNIDKYGDYAGFVIEVALEDVNKVIGEIRIFQEKVSKINKNFEKYGIRKNVLTTIEKLESADTNEYILNEVDVHANKLFDESERKVRIINSKKRSYGVSEEEKDNIIQVTMEVKVIVELITTGVKEILELRKQSDDDMENIAKIRKIVEIRIRQLKKFKDKIKTDMLPVITNMKKDIEKAQDAIAKMTNVRLSLENWRVDSALRNAQVYLSMMTEGFEEKKNILICSDQ</sequence>
<dbReference type="Proteomes" id="UP001233999">
    <property type="component" value="Unassembled WGS sequence"/>
</dbReference>
<accession>A0AAD8EMC0</accession>
<feature type="repeat" description="ANK" evidence="3">
    <location>
        <begin position="122"/>
        <end position="154"/>
    </location>
</feature>
<feature type="repeat" description="ANK" evidence="3">
    <location>
        <begin position="89"/>
        <end position="121"/>
    </location>
</feature>
<dbReference type="EMBL" id="JASPKZ010002338">
    <property type="protein sequence ID" value="KAJ9595421.1"/>
    <property type="molecule type" value="Genomic_DNA"/>
</dbReference>
<dbReference type="PROSITE" id="PS50297">
    <property type="entry name" value="ANK_REP_REGION"/>
    <property type="match status" value="3"/>
</dbReference>
<dbReference type="SMART" id="SM00248">
    <property type="entry name" value="ANK"/>
    <property type="match status" value="5"/>
</dbReference>
<organism evidence="4 5">
    <name type="scientific">Diploptera punctata</name>
    <name type="common">Pacific beetle cockroach</name>
    <dbReference type="NCBI Taxonomy" id="6984"/>
    <lineage>
        <taxon>Eukaryota</taxon>
        <taxon>Metazoa</taxon>
        <taxon>Ecdysozoa</taxon>
        <taxon>Arthropoda</taxon>
        <taxon>Hexapoda</taxon>
        <taxon>Insecta</taxon>
        <taxon>Pterygota</taxon>
        <taxon>Neoptera</taxon>
        <taxon>Polyneoptera</taxon>
        <taxon>Dictyoptera</taxon>
        <taxon>Blattodea</taxon>
        <taxon>Blaberoidea</taxon>
        <taxon>Blaberidae</taxon>
        <taxon>Diplopterinae</taxon>
        <taxon>Diploptera</taxon>
    </lineage>
</organism>
<dbReference type="AlphaFoldDB" id="A0AAD8EMC0"/>
<evidence type="ECO:0000256" key="3">
    <source>
        <dbReference type="PROSITE-ProRule" id="PRU00023"/>
    </source>
</evidence>
<keyword evidence="2 3" id="KW-0040">ANK repeat</keyword>
<evidence type="ECO:0000313" key="5">
    <source>
        <dbReference type="Proteomes" id="UP001233999"/>
    </source>
</evidence>
<feature type="repeat" description="ANK" evidence="3">
    <location>
        <begin position="155"/>
        <end position="187"/>
    </location>
</feature>
<dbReference type="InterPro" id="IPR036770">
    <property type="entry name" value="Ankyrin_rpt-contain_sf"/>
</dbReference>
<keyword evidence="5" id="KW-1185">Reference proteome</keyword>
<dbReference type="PANTHER" id="PTHR24166:SF48">
    <property type="entry name" value="PROTEIN VAPYRIN"/>
    <property type="match status" value="1"/>
</dbReference>
<comment type="caution">
    <text evidence="4">The sequence shown here is derived from an EMBL/GenBank/DDBJ whole genome shotgun (WGS) entry which is preliminary data.</text>
</comment>
<dbReference type="PANTHER" id="PTHR24166">
    <property type="entry name" value="ROLLING PEBBLES, ISOFORM B"/>
    <property type="match status" value="1"/>
</dbReference>
<keyword evidence="1" id="KW-0677">Repeat</keyword>
<gene>
    <name evidence="4" type="ORF">L9F63_013380</name>
</gene>
<feature type="repeat" description="ANK" evidence="3">
    <location>
        <begin position="56"/>
        <end position="88"/>
    </location>
</feature>
<dbReference type="SUPFAM" id="SSF48403">
    <property type="entry name" value="Ankyrin repeat"/>
    <property type="match status" value="1"/>
</dbReference>
<evidence type="ECO:0000256" key="2">
    <source>
        <dbReference type="ARBA" id="ARBA00023043"/>
    </source>
</evidence>
<protein>
    <submittedName>
        <fullName evidence="4">Uncharacterized protein</fullName>
    </submittedName>
</protein>
<dbReference type="Pfam" id="PF12796">
    <property type="entry name" value="Ank_2"/>
    <property type="match status" value="2"/>
</dbReference>
<reference evidence="4" key="1">
    <citation type="journal article" date="2023" name="IScience">
        <title>Live-bearing cockroach genome reveals convergent evolutionary mechanisms linked to viviparity in insects and beyond.</title>
        <authorList>
            <person name="Fouks B."/>
            <person name="Harrison M.C."/>
            <person name="Mikhailova A.A."/>
            <person name="Marchal E."/>
            <person name="English S."/>
            <person name="Carruthers M."/>
            <person name="Jennings E.C."/>
            <person name="Chiamaka E.L."/>
            <person name="Frigard R.A."/>
            <person name="Pippel M."/>
            <person name="Attardo G.M."/>
            <person name="Benoit J.B."/>
            <person name="Bornberg-Bauer E."/>
            <person name="Tobe S.S."/>
        </authorList>
    </citation>
    <scope>NUCLEOTIDE SEQUENCE</scope>
    <source>
        <strain evidence="4">Stay&amp;Tobe</strain>
    </source>
</reference>
<proteinExistence type="predicted"/>
<dbReference type="Gene3D" id="1.25.40.20">
    <property type="entry name" value="Ankyrin repeat-containing domain"/>
    <property type="match status" value="2"/>
</dbReference>
<reference evidence="4" key="2">
    <citation type="submission" date="2023-05" db="EMBL/GenBank/DDBJ databases">
        <authorList>
            <person name="Fouks B."/>
        </authorList>
    </citation>
    <scope>NUCLEOTIDE SEQUENCE</scope>
    <source>
        <strain evidence="4">Stay&amp;Tobe</strain>
        <tissue evidence="4">Testes</tissue>
    </source>
</reference>